<dbReference type="NCBIfam" id="TIGR00707">
    <property type="entry name" value="argD"/>
    <property type="match status" value="1"/>
</dbReference>
<evidence type="ECO:0000256" key="2">
    <source>
        <dbReference type="ARBA" id="ARBA00022605"/>
    </source>
</evidence>
<dbReference type="InterPro" id="IPR050103">
    <property type="entry name" value="Class-III_PLP-dep_AT"/>
</dbReference>
<comment type="subcellular location">
    <subcellularLocation>
        <location evidence="5">Cytoplasm</location>
    </subcellularLocation>
</comment>
<dbReference type="Gene3D" id="3.90.1150.10">
    <property type="entry name" value="Aspartate Aminotransferase, domain 1"/>
    <property type="match status" value="1"/>
</dbReference>
<dbReference type="RefSeq" id="WP_060813220.1">
    <property type="nucleotide sequence ID" value="NZ_CAKOCH010000001.1"/>
</dbReference>
<dbReference type="NCBIfam" id="NF002797">
    <property type="entry name" value="PRK02936.1"/>
    <property type="match status" value="1"/>
</dbReference>
<dbReference type="GO" id="GO:0005737">
    <property type="term" value="C:cytoplasm"/>
    <property type="evidence" value="ECO:0007669"/>
    <property type="project" value="UniProtKB-SubCell"/>
</dbReference>
<dbReference type="OrthoDB" id="9807885at2"/>
<keyword evidence="5" id="KW-0963">Cytoplasm</keyword>
<dbReference type="Proteomes" id="UP000254807">
    <property type="component" value="Unassembled WGS sequence"/>
</dbReference>
<dbReference type="Proteomes" id="UP000571857">
    <property type="component" value="Unassembled WGS sequence"/>
</dbReference>
<dbReference type="GO" id="GO:0030170">
    <property type="term" value="F:pyridoxal phosphate binding"/>
    <property type="evidence" value="ECO:0007669"/>
    <property type="project" value="InterPro"/>
</dbReference>
<comment type="catalytic activity">
    <reaction evidence="5">
        <text>N(2)-acetyl-L-ornithine + 2-oxoglutarate = N-acetyl-L-glutamate 5-semialdehyde + L-glutamate</text>
        <dbReference type="Rhea" id="RHEA:18049"/>
        <dbReference type="ChEBI" id="CHEBI:16810"/>
        <dbReference type="ChEBI" id="CHEBI:29123"/>
        <dbReference type="ChEBI" id="CHEBI:29985"/>
        <dbReference type="ChEBI" id="CHEBI:57805"/>
        <dbReference type="EC" id="2.6.1.11"/>
    </reaction>
</comment>
<dbReference type="FunFam" id="3.40.640.10:FF:000004">
    <property type="entry name" value="Acetylornithine aminotransferase"/>
    <property type="match status" value="1"/>
</dbReference>
<dbReference type="Pfam" id="PF00202">
    <property type="entry name" value="Aminotran_3"/>
    <property type="match status" value="1"/>
</dbReference>
<dbReference type="AlphaFoldDB" id="A0A376H4P1"/>
<feature type="binding site" evidence="5">
    <location>
        <position position="263"/>
    </location>
    <ligand>
        <name>pyridoxal 5'-phosphate</name>
        <dbReference type="ChEBI" id="CHEBI:597326"/>
    </ligand>
</feature>
<comment type="cofactor">
    <cofactor evidence="5">
        <name>pyridoxal 5'-phosphate</name>
        <dbReference type="ChEBI" id="CHEBI:597326"/>
    </cofactor>
    <text evidence="5">Binds 1 pyridoxal phosphate per subunit.</text>
</comment>
<dbReference type="GO" id="GO:0042802">
    <property type="term" value="F:identical protein binding"/>
    <property type="evidence" value="ECO:0007669"/>
    <property type="project" value="TreeGrafter"/>
</dbReference>
<evidence type="ECO:0000313" key="6">
    <source>
        <dbReference type="EMBL" id="MBA0972675.1"/>
    </source>
</evidence>
<dbReference type="InterPro" id="IPR015424">
    <property type="entry name" value="PyrdxlP-dep_Trfase"/>
</dbReference>
<keyword evidence="5" id="KW-0055">Arginine biosynthesis</keyword>
<dbReference type="GO" id="GO:0006526">
    <property type="term" value="P:L-arginine biosynthetic process"/>
    <property type="evidence" value="ECO:0007669"/>
    <property type="project" value="UniProtKB-UniRule"/>
</dbReference>
<evidence type="ECO:0000313" key="8">
    <source>
        <dbReference type="Proteomes" id="UP000254807"/>
    </source>
</evidence>
<keyword evidence="3 5" id="KW-0808">Transferase</keyword>
<dbReference type="HAMAP" id="MF_01107">
    <property type="entry name" value="ArgD_aminotrans_3"/>
    <property type="match status" value="1"/>
</dbReference>
<dbReference type="EMBL" id="UFYW01000001">
    <property type="protein sequence ID" value="STD84580.1"/>
    <property type="molecule type" value="Genomic_DNA"/>
</dbReference>
<keyword evidence="8" id="KW-1185">Reference proteome</keyword>
<organism evidence="7 8">
    <name type="scientific">Enterococcus gallinarum</name>
    <dbReference type="NCBI Taxonomy" id="1353"/>
    <lineage>
        <taxon>Bacteria</taxon>
        <taxon>Bacillati</taxon>
        <taxon>Bacillota</taxon>
        <taxon>Bacilli</taxon>
        <taxon>Lactobacillales</taxon>
        <taxon>Enterococcaceae</taxon>
        <taxon>Enterococcus</taxon>
    </lineage>
</organism>
<feature type="binding site" evidence="5">
    <location>
        <position position="262"/>
    </location>
    <ligand>
        <name>N(2)-acetyl-L-ornithine</name>
        <dbReference type="ChEBI" id="CHEBI:57805"/>
    </ligand>
</feature>
<gene>
    <name evidence="5 7" type="primary">argD</name>
    <name evidence="6" type="ORF">HWH42_08755</name>
    <name evidence="7" type="ORF">NCTC12360_03124</name>
</gene>
<dbReference type="PANTHER" id="PTHR11986">
    <property type="entry name" value="AMINOTRANSFERASE CLASS III"/>
    <property type="match status" value="1"/>
</dbReference>
<evidence type="ECO:0000256" key="4">
    <source>
        <dbReference type="ARBA" id="ARBA00022898"/>
    </source>
</evidence>
<dbReference type="PROSITE" id="PS00600">
    <property type="entry name" value="AA_TRANSFER_CLASS_3"/>
    <property type="match status" value="1"/>
</dbReference>
<dbReference type="InterPro" id="IPR005814">
    <property type="entry name" value="Aminotrans_3"/>
</dbReference>
<comment type="pathway">
    <text evidence="5">Amino-acid biosynthesis; L-arginine biosynthesis; N(2)-acetyl-L-ornithine from L-glutamate: step 4/4.</text>
</comment>
<dbReference type="GO" id="GO:0003992">
    <property type="term" value="F:N2-acetyl-L-ornithine:2-oxoglutarate 5-aminotransferase activity"/>
    <property type="evidence" value="ECO:0007669"/>
    <property type="project" value="UniProtKB-UniRule"/>
</dbReference>
<keyword evidence="1 5" id="KW-0032">Aminotransferase</keyword>
<dbReference type="EC" id="2.6.1.11" evidence="5"/>
<comment type="miscellaneous">
    <text evidence="5">May also have succinyldiaminopimelate aminotransferase activity, thus carrying out the corresponding step in lysine biosynthesis.</text>
</comment>
<dbReference type="Gene3D" id="3.40.640.10">
    <property type="entry name" value="Type I PLP-dependent aspartate aminotransferase-like (Major domain)"/>
    <property type="match status" value="1"/>
</dbReference>
<dbReference type="InterPro" id="IPR015422">
    <property type="entry name" value="PyrdxlP-dep_Trfase_small"/>
</dbReference>
<dbReference type="InterPro" id="IPR015421">
    <property type="entry name" value="PyrdxlP-dep_Trfase_major"/>
</dbReference>
<feature type="binding site" evidence="5">
    <location>
        <begin position="205"/>
        <end position="208"/>
    </location>
    <ligand>
        <name>pyridoxal 5'-phosphate</name>
        <dbReference type="ChEBI" id="CHEBI:597326"/>
    </ligand>
</feature>
<feature type="binding site" evidence="5">
    <location>
        <position position="120"/>
    </location>
    <ligand>
        <name>pyridoxal 5'-phosphate</name>
        <dbReference type="ChEBI" id="CHEBI:597326"/>
    </ligand>
</feature>
<dbReference type="UniPathway" id="UPA00068">
    <property type="reaction ID" value="UER00109"/>
</dbReference>
<dbReference type="EMBL" id="JABXJK010000039">
    <property type="protein sequence ID" value="MBA0972675.1"/>
    <property type="molecule type" value="Genomic_DNA"/>
</dbReference>
<comment type="subunit">
    <text evidence="5">Homodimer.</text>
</comment>
<keyword evidence="4 5" id="KW-0663">Pyridoxal phosphate</keyword>
<reference evidence="7 8" key="1">
    <citation type="submission" date="2018-06" db="EMBL/GenBank/DDBJ databases">
        <authorList>
            <consortium name="Pathogen Informatics"/>
            <person name="Doyle S."/>
        </authorList>
    </citation>
    <scope>NUCLEOTIDE SEQUENCE [LARGE SCALE GENOMIC DNA]</scope>
    <source>
        <strain evidence="7 8">NCTC12360</strain>
    </source>
</reference>
<dbReference type="NCBIfam" id="NF002325">
    <property type="entry name" value="PRK01278.1"/>
    <property type="match status" value="1"/>
</dbReference>
<keyword evidence="2 5" id="KW-0028">Amino-acid biosynthesis</keyword>
<proteinExistence type="inferred from homology"/>
<dbReference type="PANTHER" id="PTHR11986:SF79">
    <property type="entry name" value="ACETYLORNITHINE AMINOTRANSFERASE, MITOCHONDRIAL"/>
    <property type="match status" value="1"/>
</dbReference>
<evidence type="ECO:0000256" key="3">
    <source>
        <dbReference type="ARBA" id="ARBA00022679"/>
    </source>
</evidence>
<protein>
    <recommendedName>
        <fullName evidence="5">Acetylornithine aminotransferase</fullName>
        <shortName evidence="5">ACOAT</shortName>
        <ecNumber evidence="5">2.6.1.11</ecNumber>
    </recommendedName>
</protein>
<feature type="binding site" evidence="5">
    <location>
        <begin position="93"/>
        <end position="94"/>
    </location>
    <ligand>
        <name>pyridoxal 5'-phosphate</name>
        <dbReference type="ChEBI" id="CHEBI:597326"/>
    </ligand>
</feature>
<feature type="binding site" evidence="5">
    <location>
        <position position="123"/>
    </location>
    <ligand>
        <name>N(2)-acetyl-L-ornithine</name>
        <dbReference type="ChEBI" id="CHEBI:57805"/>
    </ligand>
</feature>
<dbReference type="CDD" id="cd00610">
    <property type="entry name" value="OAT_like"/>
    <property type="match status" value="1"/>
</dbReference>
<reference evidence="6 9" key="2">
    <citation type="submission" date="2020-06" db="EMBL/GenBank/DDBJ databases">
        <title>Crossreactivity between MHC class I-restricted antigens from cancer cells and an enterococcal bacteriophage.</title>
        <authorList>
            <person name="Fluckiger A."/>
            <person name="Daillere R."/>
            <person name="Sassi M."/>
            <person name="Cattoir V."/>
            <person name="Kroemer G."/>
            <person name="Zitvogel L."/>
        </authorList>
    </citation>
    <scope>NUCLEOTIDE SEQUENCE [LARGE SCALE GENOMIC DNA]</scope>
    <source>
        <strain evidence="6 9">EG4</strain>
    </source>
</reference>
<comment type="similarity">
    <text evidence="5">Belongs to the class-III pyridoxal-phosphate-dependent aminotransferase family. ArgD subfamily.</text>
</comment>
<name>A0A376H4P1_ENTGA</name>
<dbReference type="SUPFAM" id="SSF53383">
    <property type="entry name" value="PLP-dependent transferases"/>
    <property type="match status" value="1"/>
</dbReference>
<evidence type="ECO:0000313" key="7">
    <source>
        <dbReference type="EMBL" id="STD84580.1"/>
    </source>
</evidence>
<dbReference type="PIRSF" id="PIRSF000521">
    <property type="entry name" value="Transaminase_4ab_Lys_Orn"/>
    <property type="match status" value="1"/>
</dbReference>
<dbReference type="InterPro" id="IPR004636">
    <property type="entry name" value="AcOrn/SuccOrn_fam"/>
</dbReference>
<evidence type="ECO:0000256" key="5">
    <source>
        <dbReference type="HAMAP-Rule" id="MF_01107"/>
    </source>
</evidence>
<dbReference type="InterPro" id="IPR049704">
    <property type="entry name" value="Aminotrans_3_PPA_site"/>
</dbReference>
<accession>A0A376H4P1</accession>
<sequence length="384" mass="41238">MSQLFPNYTRLPLEIAAGKGSYVTDTQGRRYLDFTSGIGVVNLGYGQPEIQQAMLQQADKLWHAPNLYTNSLQETVAQKLAKGPYLAYFCNSGAEANEAALKLARKATGRTKILTFEGSFHGRTFGAMTATAQESIHQDFGPLVPDFEYLPFNEFSPLQAALDEETAAVMMELVQGEGGVIPAEKEWVQKVAALCQEAGALLIIDEIQTGMGRTGSFYAFEQYGIEPDIFTLAKGLGNGLPVGAMLGKTDLQQRFGPGSHGSTFGGNLLAMAAANAVCTVLTDSPVLVNVTARHQQLMAGLTDLAQIVAIRGQGLMIGLELKDSAALQQAMTELRQAGLLVLKAGTNVLRLLPALTITEAEMAEGLAVLRHVLGTKEETTERRE</sequence>
<evidence type="ECO:0000313" key="9">
    <source>
        <dbReference type="Proteomes" id="UP000571857"/>
    </source>
</evidence>
<evidence type="ECO:0000256" key="1">
    <source>
        <dbReference type="ARBA" id="ARBA00022576"/>
    </source>
</evidence>
<feature type="modified residue" description="N6-(pyridoxal phosphate)lysine" evidence="5">
    <location>
        <position position="234"/>
    </location>
</feature>